<feature type="domain" description="DUF6606" evidence="1">
    <location>
        <begin position="64"/>
        <end position="302"/>
    </location>
</feature>
<dbReference type="Proteomes" id="UP001194468">
    <property type="component" value="Unassembled WGS sequence"/>
</dbReference>
<proteinExistence type="predicted"/>
<dbReference type="InterPro" id="IPR046541">
    <property type="entry name" value="DUF6606"/>
</dbReference>
<dbReference type="Pfam" id="PF20255">
    <property type="entry name" value="DUF6606"/>
    <property type="match status" value="1"/>
</dbReference>
<keyword evidence="3" id="KW-1185">Reference proteome</keyword>
<evidence type="ECO:0000313" key="3">
    <source>
        <dbReference type="Proteomes" id="UP001194468"/>
    </source>
</evidence>
<organism evidence="2 3">
    <name type="scientific">Boletus edulis BED1</name>
    <dbReference type="NCBI Taxonomy" id="1328754"/>
    <lineage>
        <taxon>Eukaryota</taxon>
        <taxon>Fungi</taxon>
        <taxon>Dikarya</taxon>
        <taxon>Basidiomycota</taxon>
        <taxon>Agaricomycotina</taxon>
        <taxon>Agaricomycetes</taxon>
        <taxon>Agaricomycetidae</taxon>
        <taxon>Boletales</taxon>
        <taxon>Boletineae</taxon>
        <taxon>Boletaceae</taxon>
        <taxon>Boletoideae</taxon>
        <taxon>Boletus</taxon>
    </lineage>
</organism>
<comment type="caution">
    <text evidence="2">The sequence shown here is derived from an EMBL/GenBank/DDBJ whole genome shotgun (WGS) entry which is preliminary data.</text>
</comment>
<reference evidence="2" key="1">
    <citation type="submission" date="2019-10" db="EMBL/GenBank/DDBJ databases">
        <authorList>
            <consortium name="DOE Joint Genome Institute"/>
            <person name="Kuo A."/>
            <person name="Miyauchi S."/>
            <person name="Kiss E."/>
            <person name="Drula E."/>
            <person name="Kohler A."/>
            <person name="Sanchez-Garcia M."/>
            <person name="Andreopoulos B."/>
            <person name="Barry K.W."/>
            <person name="Bonito G."/>
            <person name="Buee M."/>
            <person name="Carver A."/>
            <person name="Chen C."/>
            <person name="Cichocki N."/>
            <person name="Clum A."/>
            <person name="Culley D."/>
            <person name="Crous P.W."/>
            <person name="Fauchery L."/>
            <person name="Girlanda M."/>
            <person name="Hayes R."/>
            <person name="Keri Z."/>
            <person name="LaButti K."/>
            <person name="Lipzen A."/>
            <person name="Lombard V."/>
            <person name="Magnuson J."/>
            <person name="Maillard F."/>
            <person name="Morin E."/>
            <person name="Murat C."/>
            <person name="Nolan M."/>
            <person name="Ohm R."/>
            <person name="Pangilinan J."/>
            <person name="Pereira M."/>
            <person name="Perotto S."/>
            <person name="Peter M."/>
            <person name="Riley R."/>
            <person name="Sitrit Y."/>
            <person name="Stielow B."/>
            <person name="Szollosi G."/>
            <person name="Zifcakova L."/>
            <person name="Stursova M."/>
            <person name="Spatafora J.W."/>
            <person name="Tedersoo L."/>
            <person name="Vaario L.-M."/>
            <person name="Yamada A."/>
            <person name="Yan M."/>
            <person name="Wang P."/>
            <person name="Xu J."/>
            <person name="Bruns T."/>
            <person name="Baldrian P."/>
            <person name="Vilgalys R."/>
            <person name="Henrissat B."/>
            <person name="Grigoriev I.V."/>
            <person name="Hibbett D."/>
            <person name="Nagy L.G."/>
            <person name="Martin F.M."/>
        </authorList>
    </citation>
    <scope>NUCLEOTIDE SEQUENCE</scope>
    <source>
        <strain evidence="2">BED1</strain>
    </source>
</reference>
<accession>A0AAD4G985</accession>
<reference evidence="2" key="2">
    <citation type="journal article" date="2020" name="Nat. Commun.">
        <title>Large-scale genome sequencing of mycorrhizal fungi provides insights into the early evolution of symbiotic traits.</title>
        <authorList>
            <person name="Miyauchi S."/>
            <person name="Kiss E."/>
            <person name="Kuo A."/>
            <person name="Drula E."/>
            <person name="Kohler A."/>
            <person name="Sanchez-Garcia M."/>
            <person name="Morin E."/>
            <person name="Andreopoulos B."/>
            <person name="Barry K.W."/>
            <person name="Bonito G."/>
            <person name="Buee M."/>
            <person name="Carver A."/>
            <person name="Chen C."/>
            <person name="Cichocki N."/>
            <person name="Clum A."/>
            <person name="Culley D."/>
            <person name="Crous P.W."/>
            <person name="Fauchery L."/>
            <person name="Girlanda M."/>
            <person name="Hayes R.D."/>
            <person name="Keri Z."/>
            <person name="LaButti K."/>
            <person name="Lipzen A."/>
            <person name="Lombard V."/>
            <person name="Magnuson J."/>
            <person name="Maillard F."/>
            <person name="Murat C."/>
            <person name="Nolan M."/>
            <person name="Ohm R.A."/>
            <person name="Pangilinan J."/>
            <person name="Pereira M.F."/>
            <person name="Perotto S."/>
            <person name="Peter M."/>
            <person name="Pfister S."/>
            <person name="Riley R."/>
            <person name="Sitrit Y."/>
            <person name="Stielow J.B."/>
            <person name="Szollosi G."/>
            <person name="Zifcakova L."/>
            <person name="Stursova M."/>
            <person name="Spatafora J.W."/>
            <person name="Tedersoo L."/>
            <person name="Vaario L.M."/>
            <person name="Yamada A."/>
            <person name="Yan M."/>
            <person name="Wang P."/>
            <person name="Xu J."/>
            <person name="Bruns T."/>
            <person name="Baldrian P."/>
            <person name="Vilgalys R."/>
            <person name="Dunand C."/>
            <person name="Henrissat B."/>
            <person name="Grigoriev I.V."/>
            <person name="Hibbett D."/>
            <person name="Nagy L.G."/>
            <person name="Martin F.M."/>
        </authorList>
    </citation>
    <scope>NUCLEOTIDE SEQUENCE</scope>
    <source>
        <strain evidence="2">BED1</strain>
    </source>
</reference>
<gene>
    <name evidence="2" type="ORF">L210DRAFT_625817</name>
</gene>
<sequence>MRHKMEDGDTTLELLLKLPPKLSTISGFRPSSLSTTAFTADDARFQMTSSAVPLDASESLRYAVTHVFLPIKPPAKRDYTPENDVSLARAVCTAAHAYDTEQAQWYRITKMLDNLQASVQSEHMDADHIVSQLRKMQTGDILAFFILHQNAAILLTKREDCTLCELFEVSPHKDAVNETPGPLVCSYPESVVEMPNEVLHDVDFQFRLANFLSLPNAVDSDSPGNDLQYMDAFLHDILRNVGCAVDVPRIIKRVHDHAYGWGDVWRRSPLWLLIKVAIQISAHRSPSLGRPSYKHNLLELMSSRIIRRLSKITPAPDWLSEIALTTCAALREIVNARWEELNTRPSPSPFQNPSPDELARDSELSLLNSREYIHSILASRDHKPLSTTFSPDHHRRGTVNDFLSSNGSFFDEAYDTEPFTTIYDVERLVEEGIDDWVGQVADVDEACAQLEILMDQYMTKAHCLTEEYSPDKNSEEVSIQLLTAIELYVALDKLVVKAVPMLADYSPPMSIAALDGLLLRKTTSLHRLSCAYQYLSARHSQARLEYLELSKEFTEDSFPVRYYDQSPDLQQLKAHIEADVMENDILGQRLTRSPLLALPLHALKVVVFELQCPLCVHIWRSAVSRILPCFDYPIFKGRYGEEDSRRYLLLVDDPALRPYFVQRKGPHPSIQVHLAYFYPKSSQAQNGLTLRYVVQPPHSNFLAAHELERYYSQLIPSPRYQHWNRDLESYVKSTSHTSNDVLSGLADCPTDLSLDEFITFAHLRSGGSLQWLNILRGLRSRTLNLRRHQTHYLLSQAVLQVGPFDPNAGVWFWHQELQDPFFCNAFLDELEVLFVDVRDGSIDGVLMSTVSLLLTRMLASSPKEDVAERAVTLLRSVRRKTFSWVQELSYDLAKAPANEERSNLLRDMAATCRSTFDVDRATFRKVLHSPEDVDALLSCAFFVCALRPEYPKNLHTYSQLLFTRDRRISFSYEEVSRDTILADPSDYGVDLAVSRIFVSYKPGVRKWEQLQHPNNRCITCETEATMVQPKQIVHVDLLNGELRVAGQPLGILSDGILGSPQCREILHDQGFFVIPSNLPGMDFMTVPMMSKRRVHFSLRDGNLELQVHLERDKANDLLVLIPSSEFYGDLPPGLVDGHIHWLNPSEKVIEIRPLDQLWKTSPRHWRIDCASEPYRMYRGHETLIDIRSPTSAMVSKCFECLDDDGNVCLPTSRKSTDGKYISIWPGDLLITASLIGSASMSRLSVTLPCYGLSFFVNEREELESCDFKDMVYDENKCVGTLFGLGDLLVLRPKTYIAGTLVPEALIPRRVLVPDGKPMMCGDHQGMAA</sequence>
<protein>
    <recommendedName>
        <fullName evidence="1">DUF6606 domain-containing protein</fullName>
    </recommendedName>
</protein>
<name>A0AAD4G985_BOLED</name>
<dbReference type="EMBL" id="WHUW01000054">
    <property type="protein sequence ID" value="KAF8430980.1"/>
    <property type="molecule type" value="Genomic_DNA"/>
</dbReference>
<evidence type="ECO:0000313" key="2">
    <source>
        <dbReference type="EMBL" id="KAF8430980.1"/>
    </source>
</evidence>
<evidence type="ECO:0000259" key="1">
    <source>
        <dbReference type="Pfam" id="PF20255"/>
    </source>
</evidence>